<keyword evidence="2" id="KW-1185">Reference proteome</keyword>
<dbReference type="EMBL" id="CAJJDO010000133">
    <property type="protein sequence ID" value="CAD8203137.1"/>
    <property type="molecule type" value="Genomic_DNA"/>
</dbReference>
<proteinExistence type="predicted"/>
<comment type="caution">
    <text evidence="1">The sequence shown here is derived from an EMBL/GenBank/DDBJ whole genome shotgun (WGS) entry which is preliminary data.</text>
</comment>
<dbReference type="Proteomes" id="UP000689195">
    <property type="component" value="Unassembled WGS sequence"/>
</dbReference>
<reference evidence="1" key="1">
    <citation type="submission" date="2021-01" db="EMBL/GenBank/DDBJ databases">
        <authorList>
            <consortium name="Genoscope - CEA"/>
            <person name="William W."/>
        </authorList>
    </citation>
    <scope>NUCLEOTIDE SEQUENCE</scope>
</reference>
<sequence length="34" mass="3987">MLENYWIEKIAVCVITDVLKISTNKCDVKNKKVF</sequence>
<evidence type="ECO:0000313" key="1">
    <source>
        <dbReference type="EMBL" id="CAD8203137.1"/>
    </source>
</evidence>
<accession>A0A8S1XQ63</accession>
<organism evidence="1 2">
    <name type="scientific">Paramecium pentaurelia</name>
    <dbReference type="NCBI Taxonomy" id="43138"/>
    <lineage>
        <taxon>Eukaryota</taxon>
        <taxon>Sar</taxon>
        <taxon>Alveolata</taxon>
        <taxon>Ciliophora</taxon>
        <taxon>Intramacronucleata</taxon>
        <taxon>Oligohymenophorea</taxon>
        <taxon>Peniculida</taxon>
        <taxon>Parameciidae</taxon>
        <taxon>Paramecium</taxon>
    </lineage>
</organism>
<name>A0A8S1XQ63_9CILI</name>
<protein>
    <submittedName>
        <fullName evidence="1">Uncharacterized protein</fullName>
    </submittedName>
</protein>
<dbReference type="AlphaFoldDB" id="A0A8S1XQ63"/>
<gene>
    <name evidence="1" type="ORF">PPENT_87.1.T1330047</name>
</gene>
<evidence type="ECO:0000313" key="2">
    <source>
        <dbReference type="Proteomes" id="UP000689195"/>
    </source>
</evidence>